<dbReference type="EMBL" id="QRBI01000123">
    <property type="protein sequence ID" value="RMC04902.1"/>
    <property type="molecule type" value="Genomic_DNA"/>
</dbReference>
<keyword evidence="4 8" id="KW-0472">Membrane</keyword>
<keyword evidence="3 8" id="KW-1133">Transmembrane helix</keyword>
<name>A0A3M0JV77_HIRRU</name>
<comment type="caution">
    <text evidence="11">The sequence shown here is derived from an EMBL/GenBank/DDBJ whole genome shotgun (WGS) entry which is preliminary data.</text>
</comment>
<dbReference type="Gene3D" id="1.10.10.60">
    <property type="entry name" value="Homeodomain-like"/>
    <property type="match status" value="2"/>
</dbReference>
<dbReference type="InterPro" id="IPR018253">
    <property type="entry name" value="DnaJ_domain_CS"/>
</dbReference>
<keyword evidence="2 9" id="KW-0732">Signal</keyword>
<dbReference type="CDD" id="cd00167">
    <property type="entry name" value="SANT"/>
    <property type="match status" value="2"/>
</dbReference>
<accession>A0A3M0JV77</accession>
<feature type="domain" description="J" evidence="10">
    <location>
        <begin position="46"/>
        <end position="135"/>
    </location>
</feature>
<feature type="compositionally biased region" description="Basic and acidic residues" evidence="7">
    <location>
        <begin position="552"/>
        <end position="563"/>
    </location>
</feature>
<dbReference type="Gene3D" id="1.10.287.110">
    <property type="entry name" value="DnaJ domain"/>
    <property type="match status" value="1"/>
</dbReference>
<keyword evidence="1 8" id="KW-0812">Transmembrane</keyword>
<evidence type="ECO:0000313" key="12">
    <source>
        <dbReference type="Proteomes" id="UP000269221"/>
    </source>
</evidence>
<keyword evidence="12" id="KW-1185">Reference proteome</keyword>
<dbReference type="PANTHER" id="PTHR44653:SF2">
    <property type="entry name" value="DNAJ HOMOLOG SUBFAMILY C MEMBER 1"/>
    <property type="match status" value="1"/>
</dbReference>
<dbReference type="InterPro" id="IPR001005">
    <property type="entry name" value="SANT/Myb"/>
</dbReference>
<feature type="compositionally biased region" description="Basic and acidic residues" evidence="7">
    <location>
        <begin position="496"/>
        <end position="506"/>
    </location>
</feature>
<evidence type="ECO:0000256" key="6">
    <source>
        <dbReference type="SAM" id="Coils"/>
    </source>
</evidence>
<dbReference type="STRING" id="333673.A0A3M0JV77"/>
<dbReference type="Pfam" id="PF00226">
    <property type="entry name" value="DnaJ"/>
    <property type="match status" value="1"/>
</dbReference>
<evidence type="ECO:0000256" key="1">
    <source>
        <dbReference type="ARBA" id="ARBA00022692"/>
    </source>
</evidence>
<feature type="signal peptide" evidence="9">
    <location>
        <begin position="1"/>
        <end position="28"/>
    </location>
</feature>
<sequence length="770" mass="87068">MARLRPAPRPRLLPVLALLALVAPRAGAWDSGDLELFDLVEEVPRNFYDFLGVQQVDVCGCSVAKVMECASSVNVLAKIKDASSADIRKAYRKLSLILHPDKNKDENAEIQFRQLVAIYEVLKDEERRQRYDDILINGLPDWRQPVFYYRRVRKMSNAELALLLFIILTVGHYAVVWSIYLEKQLDARQLYVEYKETKMKAKEDALAKAELETLQKEKKPKVKKPKLEFPVYTALESSAYIPSYDHGASIEEIEEQMDDWLGGRNRTQKKKECSLIVRVADHWHRKPREVVESPSLETHIQKLSGHDPLQLVPVDLLEPSVGPDDLQSLVPHFKEGGYNGIAGGLEKGIMGSISCTWLYSQVDQNSSQKETTYRGILLRGILNKFAPEWTEEDLSQLTRSMVKFPGGTPGRWEKIAHELGRSVADVTLKAKQVKDSVTCTPGVIRLSELKTLAHNSKNFKVNMNLPDHIITQREREEEVEEEGNYNLVSEQMDIQADPKETVASETRHRRRKIVKAPETALLATKEAPEEKGRGRRQKDFDNTEQEEESDDESRRREKSRAPEEVWTQNQQKLLEMALQQYPKGTSDRWDKIAKCVPGRSKERFYYSMKQKLSLIFPASTKMHIAHSPNTDSTFPATGSSPLKPSANPHLSTGPEAKAKPPVSNLLEVLQAALADWDLEIPADYKIANVMPVRRMAGSASGLVSLTLVPGKVMEQILLSAITQHVQDNQGIRPSQHRFVKGKSGFTDLVSGDKMTYLVGEEKAENASTWT</sequence>
<dbReference type="SUPFAM" id="SSF46689">
    <property type="entry name" value="Homeodomain-like"/>
    <property type="match status" value="2"/>
</dbReference>
<dbReference type="SMART" id="SM00271">
    <property type="entry name" value="DnaJ"/>
    <property type="match status" value="1"/>
</dbReference>
<feature type="transmembrane region" description="Helical" evidence="8">
    <location>
        <begin position="160"/>
        <end position="181"/>
    </location>
</feature>
<dbReference type="SMART" id="SM00717">
    <property type="entry name" value="SANT"/>
    <property type="match status" value="2"/>
</dbReference>
<comment type="subcellular location">
    <subcellularLocation>
        <location evidence="5">Endomembrane system</location>
        <topology evidence="5">Single-pass membrane protein</topology>
    </subcellularLocation>
</comment>
<dbReference type="OrthoDB" id="1420887at2759"/>
<dbReference type="PRINTS" id="PR00625">
    <property type="entry name" value="JDOMAIN"/>
</dbReference>
<dbReference type="Pfam" id="PF23082">
    <property type="entry name" value="Myb_DNA-binding_2"/>
    <property type="match status" value="2"/>
</dbReference>
<evidence type="ECO:0000256" key="9">
    <source>
        <dbReference type="SAM" id="SignalP"/>
    </source>
</evidence>
<dbReference type="PROSITE" id="PS50076">
    <property type="entry name" value="DNAJ_2"/>
    <property type="match status" value="1"/>
</dbReference>
<evidence type="ECO:0000256" key="4">
    <source>
        <dbReference type="ARBA" id="ARBA00023136"/>
    </source>
</evidence>
<dbReference type="InterPro" id="IPR052606">
    <property type="entry name" value="DnaJ_domain_protein"/>
</dbReference>
<evidence type="ECO:0000256" key="2">
    <source>
        <dbReference type="ARBA" id="ARBA00022729"/>
    </source>
</evidence>
<dbReference type="PROSITE" id="PS00636">
    <property type="entry name" value="DNAJ_1"/>
    <property type="match status" value="1"/>
</dbReference>
<evidence type="ECO:0000256" key="7">
    <source>
        <dbReference type="SAM" id="MobiDB-lite"/>
    </source>
</evidence>
<feature type="coiled-coil region" evidence="6">
    <location>
        <begin position="192"/>
        <end position="219"/>
    </location>
</feature>
<dbReference type="Proteomes" id="UP000269221">
    <property type="component" value="Unassembled WGS sequence"/>
</dbReference>
<reference evidence="11 12" key="1">
    <citation type="submission" date="2018-07" db="EMBL/GenBank/DDBJ databases">
        <title>A high quality draft genome assembly of the barn swallow (H. rustica rustica).</title>
        <authorList>
            <person name="Formenti G."/>
            <person name="Chiara M."/>
            <person name="Poveda L."/>
            <person name="Francoijs K.-J."/>
            <person name="Bonisoli-Alquati A."/>
            <person name="Canova L."/>
            <person name="Gianfranceschi L."/>
            <person name="Horner D.S."/>
            <person name="Saino N."/>
        </authorList>
    </citation>
    <scope>NUCLEOTIDE SEQUENCE [LARGE SCALE GENOMIC DNA]</scope>
    <source>
        <strain evidence="11">Chelidonia</strain>
        <tissue evidence="11">Blood</tissue>
    </source>
</reference>
<dbReference type="InterPro" id="IPR036869">
    <property type="entry name" value="J_dom_sf"/>
</dbReference>
<keyword evidence="6" id="KW-0175">Coiled coil</keyword>
<evidence type="ECO:0000313" key="11">
    <source>
        <dbReference type="EMBL" id="RMC04902.1"/>
    </source>
</evidence>
<evidence type="ECO:0000256" key="8">
    <source>
        <dbReference type="SAM" id="Phobius"/>
    </source>
</evidence>
<dbReference type="InterPro" id="IPR009057">
    <property type="entry name" value="Homeodomain-like_sf"/>
</dbReference>
<feature type="region of interest" description="Disordered" evidence="7">
    <location>
        <begin position="490"/>
        <end position="568"/>
    </location>
</feature>
<dbReference type="GO" id="GO:0012505">
    <property type="term" value="C:endomembrane system"/>
    <property type="evidence" value="ECO:0007669"/>
    <property type="project" value="UniProtKB-SubCell"/>
</dbReference>
<dbReference type="CDD" id="cd06257">
    <property type="entry name" value="DnaJ"/>
    <property type="match status" value="1"/>
</dbReference>
<evidence type="ECO:0000259" key="10">
    <source>
        <dbReference type="PROSITE" id="PS50076"/>
    </source>
</evidence>
<feature type="compositionally biased region" description="Acidic residues" evidence="7">
    <location>
        <begin position="542"/>
        <end position="551"/>
    </location>
</feature>
<proteinExistence type="predicted"/>
<dbReference type="SUPFAM" id="SSF46565">
    <property type="entry name" value="Chaperone J-domain"/>
    <property type="match status" value="1"/>
</dbReference>
<organism evidence="11 12">
    <name type="scientific">Hirundo rustica rustica</name>
    <dbReference type="NCBI Taxonomy" id="333673"/>
    <lineage>
        <taxon>Eukaryota</taxon>
        <taxon>Metazoa</taxon>
        <taxon>Chordata</taxon>
        <taxon>Craniata</taxon>
        <taxon>Vertebrata</taxon>
        <taxon>Euteleostomi</taxon>
        <taxon>Archelosauria</taxon>
        <taxon>Archosauria</taxon>
        <taxon>Dinosauria</taxon>
        <taxon>Saurischia</taxon>
        <taxon>Theropoda</taxon>
        <taxon>Coelurosauria</taxon>
        <taxon>Aves</taxon>
        <taxon>Neognathae</taxon>
        <taxon>Neoaves</taxon>
        <taxon>Telluraves</taxon>
        <taxon>Australaves</taxon>
        <taxon>Passeriformes</taxon>
        <taxon>Sylvioidea</taxon>
        <taxon>Hirundinidae</taxon>
        <taxon>Hirundo</taxon>
    </lineage>
</organism>
<dbReference type="InterPro" id="IPR001623">
    <property type="entry name" value="DnaJ_domain"/>
</dbReference>
<feature type="chain" id="PRO_5018198863" description="J domain-containing protein" evidence="9">
    <location>
        <begin position="29"/>
        <end position="770"/>
    </location>
</feature>
<evidence type="ECO:0000256" key="3">
    <source>
        <dbReference type="ARBA" id="ARBA00022989"/>
    </source>
</evidence>
<feature type="region of interest" description="Disordered" evidence="7">
    <location>
        <begin position="628"/>
        <end position="659"/>
    </location>
</feature>
<dbReference type="AlphaFoldDB" id="A0A3M0JV77"/>
<protein>
    <recommendedName>
        <fullName evidence="10">J domain-containing protein</fullName>
    </recommendedName>
</protein>
<gene>
    <name evidence="11" type="ORF">DUI87_18077</name>
</gene>
<feature type="compositionally biased region" description="Polar residues" evidence="7">
    <location>
        <begin position="628"/>
        <end position="642"/>
    </location>
</feature>
<feature type="compositionally biased region" description="Basic and acidic residues" evidence="7">
    <location>
        <begin position="526"/>
        <end position="541"/>
    </location>
</feature>
<evidence type="ECO:0000256" key="5">
    <source>
        <dbReference type="ARBA" id="ARBA00037847"/>
    </source>
</evidence>
<dbReference type="PANTHER" id="PTHR44653">
    <property type="entry name" value="DNAJ HOMOLOG SUBFAMILY C MEMBER 1"/>
    <property type="match status" value="1"/>
</dbReference>